<dbReference type="EMBL" id="CP039371">
    <property type="protein sequence ID" value="QCI12754.1"/>
    <property type="molecule type" value="Genomic_DNA"/>
</dbReference>
<evidence type="ECO:0008006" key="3">
    <source>
        <dbReference type="Google" id="ProtNLM"/>
    </source>
</evidence>
<reference evidence="2" key="1">
    <citation type="submission" date="2019-04" db="EMBL/GenBank/DDBJ databases">
        <title>Genome sequence of Pseudomonas putida 1290, an auxin catabolizing strain.</title>
        <authorList>
            <person name="Laird T.S."/>
            <person name="Leveau J.H.J."/>
        </authorList>
    </citation>
    <scope>NUCLEOTIDE SEQUENCE [LARGE SCALE GENOMIC DNA]</scope>
    <source>
        <strain evidence="2">1290</strain>
    </source>
</reference>
<dbReference type="OrthoDB" id="6192129at2"/>
<evidence type="ECO:0000313" key="1">
    <source>
        <dbReference type="EMBL" id="QCI12754.1"/>
    </source>
</evidence>
<dbReference type="SUPFAM" id="SSF143081">
    <property type="entry name" value="BB1717-like"/>
    <property type="match status" value="1"/>
</dbReference>
<dbReference type="Pfam" id="PF02586">
    <property type="entry name" value="SRAP"/>
    <property type="match status" value="1"/>
</dbReference>
<dbReference type="Proteomes" id="UP000298551">
    <property type="component" value="Chromosome"/>
</dbReference>
<dbReference type="GO" id="GO:0106300">
    <property type="term" value="P:protein-DNA covalent cross-linking repair"/>
    <property type="evidence" value="ECO:0007669"/>
    <property type="project" value="InterPro"/>
</dbReference>
<organism evidence="1 2">
    <name type="scientific">Pseudomonas putida</name>
    <name type="common">Arthrobacter siderocapsulatus</name>
    <dbReference type="NCBI Taxonomy" id="303"/>
    <lineage>
        <taxon>Bacteria</taxon>
        <taxon>Pseudomonadati</taxon>
        <taxon>Pseudomonadota</taxon>
        <taxon>Gammaproteobacteria</taxon>
        <taxon>Pseudomonadales</taxon>
        <taxon>Pseudomonadaceae</taxon>
        <taxon>Pseudomonas</taxon>
    </lineage>
</organism>
<gene>
    <name evidence="1" type="ORF">E6B08_15855</name>
</gene>
<dbReference type="InterPro" id="IPR036590">
    <property type="entry name" value="SRAP-like"/>
</dbReference>
<accession>A0A4D6XA08</accession>
<protein>
    <recommendedName>
        <fullName evidence="3">Abasic site processing protein</fullName>
    </recommendedName>
</protein>
<sequence>MCQCIVQTPATGGQLGPFSLPGCAIAGEDDDPAATTARQGDTRQRLVKPRMRLRAILRRDGEPTPLLVRWGWVPHWSMGTRPAVTELSLEQVMRTRLYARLRDEGRALIPVEGWYESVRDGAPGARPRLAYVTSRCAGPLFLAAVAQASSEHNGCDGLALVTHDPGDGAKRLLALDAIGAQAWLSPDLDWEQASTLATHGGLGAGQLEQLFWARRSFMAPRRRETPARSALTTNAT</sequence>
<dbReference type="Gene3D" id="3.90.1680.10">
    <property type="entry name" value="SOS response associated peptidase-like"/>
    <property type="match status" value="1"/>
</dbReference>
<name>A0A4D6XA08_PSEPU</name>
<dbReference type="InterPro" id="IPR003738">
    <property type="entry name" value="SRAP"/>
</dbReference>
<evidence type="ECO:0000313" key="2">
    <source>
        <dbReference type="Proteomes" id="UP000298551"/>
    </source>
</evidence>
<dbReference type="AlphaFoldDB" id="A0A4D6XA08"/>
<dbReference type="RefSeq" id="WP_136914907.1">
    <property type="nucleotide sequence ID" value="NZ_CP039371.1"/>
</dbReference>
<proteinExistence type="predicted"/>
<dbReference type="GO" id="GO:0003697">
    <property type="term" value="F:single-stranded DNA binding"/>
    <property type="evidence" value="ECO:0007669"/>
    <property type="project" value="InterPro"/>
</dbReference>